<dbReference type="RefSeq" id="WP_345291619.1">
    <property type="nucleotide sequence ID" value="NZ_BAABFV010000001.1"/>
</dbReference>
<evidence type="ECO:0000313" key="3">
    <source>
        <dbReference type="Proteomes" id="UP001501011"/>
    </source>
</evidence>
<proteinExistence type="predicted"/>
<dbReference type="SUPFAM" id="SSF55486">
    <property type="entry name" value="Metalloproteases ('zincins'), catalytic domain"/>
    <property type="match status" value="1"/>
</dbReference>
<reference evidence="3" key="1">
    <citation type="journal article" date="2019" name="Int. J. Syst. Evol. Microbiol.">
        <title>The Global Catalogue of Microorganisms (GCM) 10K type strain sequencing project: providing services to taxonomists for standard genome sequencing and annotation.</title>
        <authorList>
            <consortium name="The Broad Institute Genomics Platform"/>
            <consortium name="The Broad Institute Genome Sequencing Center for Infectious Disease"/>
            <person name="Wu L."/>
            <person name="Ma J."/>
        </authorList>
    </citation>
    <scope>NUCLEOTIDE SEQUENCE [LARGE SCALE GENOMIC DNA]</scope>
    <source>
        <strain evidence="3">JCM 17728</strain>
    </source>
</reference>
<dbReference type="InterPro" id="IPR029463">
    <property type="entry name" value="Lys_MEP"/>
</dbReference>
<protein>
    <recommendedName>
        <fullName evidence="1">Lysine-specific metallo-endopeptidase domain-containing protein</fullName>
    </recommendedName>
</protein>
<sequence length="195" mass="22690">MPARIVIREKGRNLTSADRTAINNAFLDALRMARRVENEINSVWNQPGRVRQRRSRRRNAWSAHANFTRWFGTSRRHILLRRVRRRIIKLRKWLDRGRIVVLAHDGGDRGCSVAGRNAYAVIPRRPLKVHLCPPWFTRGESRRAAILIHELVHELGFAHPEGTTTPGEALALARSDSKKARRSPENYENLYELYF</sequence>
<accession>A0ABP8IDR2</accession>
<feature type="domain" description="Lysine-specific metallo-endopeptidase" evidence="1">
    <location>
        <begin position="60"/>
        <end position="188"/>
    </location>
</feature>
<organism evidence="2 3">
    <name type="scientific">Kangiella marina</name>
    <dbReference type="NCBI Taxonomy" id="1079178"/>
    <lineage>
        <taxon>Bacteria</taxon>
        <taxon>Pseudomonadati</taxon>
        <taxon>Pseudomonadota</taxon>
        <taxon>Gammaproteobacteria</taxon>
        <taxon>Kangiellales</taxon>
        <taxon>Kangiellaceae</taxon>
        <taxon>Kangiella</taxon>
    </lineage>
</organism>
<evidence type="ECO:0000313" key="2">
    <source>
        <dbReference type="EMBL" id="GAA4356737.1"/>
    </source>
</evidence>
<keyword evidence="3" id="KW-1185">Reference proteome</keyword>
<dbReference type="EMBL" id="BAABFV010000001">
    <property type="protein sequence ID" value="GAA4356737.1"/>
    <property type="molecule type" value="Genomic_DNA"/>
</dbReference>
<comment type="caution">
    <text evidence="2">The sequence shown here is derived from an EMBL/GenBank/DDBJ whole genome shotgun (WGS) entry which is preliminary data.</text>
</comment>
<dbReference type="InterPro" id="IPR024079">
    <property type="entry name" value="MetalloPept_cat_dom_sf"/>
</dbReference>
<gene>
    <name evidence="2" type="ORF">GCM10023151_04960</name>
</gene>
<dbReference type="Gene3D" id="3.40.390.10">
    <property type="entry name" value="Collagenase (Catalytic Domain)"/>
    <property type="match status" value="1"/>
</dbReference>
<dbReference type="Proteomes" id="UP001501011">
    <property type="component" value="Unassembled WGS sequence"/>
</dbReference>
<dbReference type="Pfam" id="PF14521">
    <property type="entry name" value="Aspzincin_M35"/>
    <property type="match status" value="1"/>
</dbReference>
<evidence type="ECO:0000259" key="1">
    <source>
        <dbReference type="Pfam" id="PF14521"/>
    </source>
</evidence>
<name>A0ABP8IDR2_9GAMM</name>